<dbReference type="Gene3D" id="3.90.76.10">
    <property type="entry name" value="Dipeptide-binding Protein, Domain 1"/>
    <property type="match status" value="1"/>
</dbReference>
<protein>
    <submittedName>
        <fullName evidence="6">Peptide ABC transporter substrate-binding protein</fullName>
    </submittedName>
</protein>
<dbReference type="CDD" id="cd08513">
    <property type="entry name" value="PBP2_thermophilic_Hb8_like"/>
    <property type="match status" value="1"/>
</dbReference>
<dbReference type="EMBL" id="DSID01000100">
    <property type="protein sequence ID" value="HEX69859.1"/>
    <property type="molecule type" value="Genomic_DNA"/>
</dbReference>
<name>A0A7C3ALQ0_9BACT</name>
<evidence type="ECO:0000256" key="4">
    <source>
        <dbReference type="SAM" id="MobiDB-lite"/>
    </source>
</evidence>
<keyword evidence="3" id="KW-0732">Signal</keyword>
<dbReference type="PANTHER" id="PTHR30290">
    <property type="entry name" value="PERIPLASMIC BINDING COMPONENT OF ABC TRANSPORTER"/>
    <property type="match status" value="1"/>
</dbReference>
<dbReference type="SUPFAM" id="SSF53850">
    <property type="entry name" value="Periplasmic binding protein-like II"/>
    <property type="match status" value="1"/>
</dbReference>
<dbReference type="GO" id="GO:1904680">
    <property type="term" value="F:peptide transmembrane transporter activity"/>
    <property type="evidence" value="ECO:0007669"/>
    <property type="project" value="TreeGrafter"/>
</dbReference>
<dbReference type="InterPro" id="IPR030678">
    <property type="entry name" value="Peptide/Ni-bd"/>
</dbReference>
<proteinExistence type="inferred from homology"/>
<dbReference type="GO" id="GO:0043190">
    <property type="term" value="C:ATP-binding cassette (ABC) transporter complex"/>
    <property type="evidence" value="ECO:0007669"/>
    <property type="project" value="InterPro"/>
</dbReference>
<accession>A0A7C3ALQ0</accession>
<dbReference type="AlphaFoldDB" id="A0A7C3ALQ0"/>
<evidence type="ECO:0000313" key="6">
    <source>
        <dbReference type="EMBL" id="HEX69859.1"/>
    </source>
</evidence>
<organism evidence="6">
    <name type="scientific">Thermorudis sp</name>
    <dbReference type="NCBI Taxonomy" id="1969470"/>
    <lineage>
        <taxon>Bacteria</taxon>
        <taxon>Pseudomonadati</taxon>
        <taxon>Thermomicrobiota</taxon>
        <taxon>Thermomicrobia</taxon>
        <taxon>Thermomicrobia incertae sedis</taxon>
        <taxon>Thermorudis</taxon>
    </lineage>
</organism>
<evidence type="ECO:0000256" key="3">
    <source>
        <dbReference type="ARBA" id="ARBA00022729"/>
    </source>
</evidence>
<dbReference type="Pfam" id="PF00496">
    <property type="entry name" value="SBP_bac_5"/>
    <property type="match status" value="1"/>
</dbReference>
<keyword evidence="2" id="KW-0813">Transport</keyword>
<feature type="region of interest" description="Disordered" evidence="4">
    <location>
        <begin position="1"/>
        <end position="24"/>
    </location>
</feature>
<evidence type="ECO:0000259" key="5">
    <source>
        <dbReference type="Pfam" id="PF00496"/>
    </source>
</evidence>
<dbReference type="Gene3D" id="3.10.105.10">
    <property type="entry name" value="Dipeptide-binding Protein, Domain 3"/>
    <property type="match status" value="1"/>
</dbReference>
<evidence type="ECO:0000256" key="2">
    <source>
        <dbReference type="ARBA" id="ARBA00022448"/>
    </source>
</evidence>
<comment type="similarity">
    <text evidence="1">Belongs to the bacterial solute-binding protein 5 family.</text>
</comment>
<dbReference type="GO" id="GO:0030288">
    <property type="term" value="C:outer membrane-bounded periplasmic space"/>
    <property type="evidence" value="ECO:0007669"/>
    <property type="project" value="UniProtKB-ARBA"/>
</dbReference>
<sequence length="526" mass="58509">MPTPVADRQTAGMPAMSPTPTPVPVPGGRYIEGLVGLPTTFNPLLVSNPAERDVAGVLFEGLTWVDGSGRPQPELAESWTASDDGLRYTFKLRRGVTWHDGQPFTADDVLFTIRLIQSPEFPGNPALAKFWRGIRVQVEDPYTVTFSLLEPFAPFPNYVSLPILPAHRLRGVLPEDLVDDPFNLEPVGTGPFRLASFDREGRRITLVRHDGYYGRRPYLDEVEFRFYETTDDLLSAFRDGEVQGMGMVPWEVIAHGEDLGEDARIYAPMLSGMTALFFNHQTQFFSDVRVRQAIALAIDREALVRDALLGQAEPGMGPIPASLWAYDPTGRPVDVERARSLLHEAGWGDSDGDGIVDSNGVAFRFTLLVNDDDPPRLAVANRIAEQLRQLGIAVTVQPVPSGSLLQALVSRQYSAAIFGWFPPSGDPDCFELWHSSQAETGLNFSGFRNQAIDTLLLQARQASSEEDRRSLYAEFQRVFSEQVPAVVLYYPRYFFAVKAEIGGVEPLPLIRPSDRLHALPQWFRHA</sequence>
<dbReference type="PANTHER" id="PTHR30290:SF9">
    <property type="entry name" value="OLIGOPEPTIDE-BINDING PROTEIN APPA"/>
    <property type="match status" value="1"/>
</dbReference>
<dbReference type="Gene3D" id="3.40.190.10">
    <property type="entry name" value="Periplasmic binding protein-like II"/>
    <property type="match status" value="1"/>
</dbReference>
<dbReference type="InterPro" id="IPR000914">
    <property type="entry name" value="SBP_5_dom"/>
</dbReference>
<reference evidence="6" key="1">
    <citation type="journal article" date="2020" name="mSystems">
        <title>Genome- and Community-Level Interaction Insights into Carbon Utilization and Element Cycling Functions of Hydrothermarchaeota in Hydrothermal Sediment.</title>
        <authorList>
            <person name="Zhou Z."/>
            <person name="Liu Y."/>
            <person name="Xu W."/>
            <person name="Pan J."/>
            <person name="Luo Z.H."/>
            <person name="Li M."/>
        </authorList>
    </citation>
    <scope>NUCLEOTIDE SEQUENCE [LARGE SCALE GENOMIC DNA]</scope>
    <source>
        <strain evidence="6">SpSt-192</strain>
    </source>
</reference>
<comment type="caution">
    <text evidence="6">The sequence shown here is derived from an EMBL/GenBank/DDBJ whole genome shotgun (WGS) entry which is preliminary data.</text>
</comment>
<feature type="domain" description="Solute-binding protein family 5" evidence="5">
    <location>
        <begin position="71"/>
        <end position="430"/>
    </location>
</feature>
<evidence type="ECO:0000256" key="1">
    <source>
        <dbReference type="ARBA" id="ARBA00005695"/>
    </source>
</evidence>
<dbReference type="PIRSF" id="PIRSF002741">
    <property type="entry name" value="MppA"/>
    <property type="match status" value="1"/>
</dbReference>
<dbReference type="GO" id="GO:0015833">
    <property type="term" value="P:peptide transport"/>
    <property type="evidence" value="ECO:0007669"/>
    <property type="project" value="TreeGrafter"/>
</dbReference>
<dbReference type="InterPro" id="IPR039424">
    <property type="entry name" value="SBP_5"/>
</dbReference>
<gene>
    <name evidence="6" type="ORF">ENP13_01255</name>
</gene>